<evidence type="ECO:0000256" key="1">
    <source>
        <dbReference type="SAM" id="MobiDB-lite"/>
    </source>
</evidence>
<protein>
    <submittedName>
        <fullName evidence="2">Uncharacterized protein</fullName>
    </submittedName>
</protein>
<dbReference type="EMBL" id="BMOO01000003">
    <property type="protein sequence ID" value="GGM66226.1"/>
    <property type="molecule type" value="Genomic_DNA"/>
</dbReference>
<sequence length="158" mass="17656">MTDDDGSRESHTLRGAIDVTKLDAFRDAFVAIEPAASGAIDDRLDPRELRLTIPYGVAEAEKTIFTVRWTNVDDYNVHYSDTSERNLRWDIHPHDFPASPDERHFHPPPDASSTGTDVETSCLGDSPVDLVARAVHLLWRQALDEREMADINAGTNQS</sequence>
<dbReference type="OrthoDB" id="259945at2157"/>
<evidence type="ECO:0000313" key="2">
    <source>
        <dbReference type="EMBL" id="GGM66226.1"/>
    </source>
</evidence>
<reference evidence="2" key="2">
    <citation type="submission" date="2020-09" db="EMBL/GenBank/DDBJ databases">
        <authorList>
            <person name="Sun Q."/>
            <person name="Ohkuma M."/>
        </authorList>
    </citation>
    <scope>NUCLEOTIDE SEQUENCE</scope>
    <source>
        <strain evidence="2">JCM 16108</strain>
    </source>
</reference>
<dbReference type="Proteomes" id="UP000765891">
    <property type="component" value="Unassembled WGS sequence"/>
</dbReference>
<feature type="compositionally biased region" description="Basic and acidic residues" evidence="1">
    <location>
        <begin position="98"/>
        <end position="107"/>
    </location>
</feature>
<dbReference type="AlphaFoldDB" id="A0A830FVB9"/>
<dbReference type="EMBL" id="JAGGKO010000001">
    <property type="protein sequence ID" value="MBP1953320.1"/>
    <property type="molecule type" value="Genomic_DNA"/>
</dbReference>
<name>A0A830FVB9_9EURY</name>
<accession>A0A830FVB9</accession>
<keyword evidence="4" id="KW-1185">Reference proteome</keyword>
<reference evidence="3" key="3">
    <citation type="submission" date="2021-03" db="EMBL/GenBank/DDBJ databases">
        <title>Genomic Encyclopedia of Type Strains, Phase IV (KMG-IV): sequencing the most valuable type-strain genomes for metagenomic binning, comparative biology and taxonomic classification.</title>
        <authorList>
            <person name="Goeker M."/>
        </authorList>
    </citation>
    <scope>NUCLEOTIDE SEQUENCE</scope>
    <source>
        <strain evidence="3">DSM 22443</strain>
    </source>
</reference>
<dbReference type="RefSeq" id="WP_188871556.1">
    <property type="nucleotide sequence ID" value="NZ_BMOO01000003.1"/>
</dbReference>
<dbReference type="Pfam" id="PF20126">
    <property type="entry name" value="TumE"/>
    <property type="match status" value="1"/>
</dbReference>
<comment type="caution">
    <text evidence="2">The sequence shown here is derived from an EMBL/GenBank/DDBJ whole genome shotgun (WGS) entry which is preliminary data.</text>
</comment>
<evidence type="ECO:0000313" key="3">
    <source>
        <dbReference type="EMBL" id="MBP1953320.1"/>
    </source>
</evidence>
<dbReference type="InterPro" id="IPR045397">
    <property type="entry name" value="TumE-like"/>
</dbReference>
<dbReference type="Proteomes" id="UP000614609">
    <property type="component" value="Unassembled WGS sequence"/>
</dbReference>
<proteinExistence type="predicted"/>
<reference evidence="2" key="1">
    <citation type="journal article" date="2014" name="Int. J. Syst. Evol. Microbiol.">
        <title>Complete genome sequence of Corynebacterium casei LMG S-19264T (=DSM 44701T), isolated from a smear-ripened cheese.</title>
        <authorList>
            <consortium name="US DOE Joint Genome Institute (JGI-PGF)"/>
            <person name="Walter F."/>
            <person name="Albersmeier A."/>
            <person name="Kalinowski J."/>
            <person name="Ruckert C."/>
        </authorList>
    </citation>
    <scope>NUCLEOTIDE SEQUENCE</scope>
    <source>
        <strain evidence="2">JCM 16108</strain>
    </source>
</reference>
<gene>
    <name evidence="2" type="ORF">GCM10009017_15350</name>
    <name evidence="3" type="ORF">J2752_000201</name>
</gene>
<organism evidence="2 4">
    <name type="scientific">Halarchaeum rubridurum</name>
    <dbReference type="NCBI Taxonomy" id="489911"/>
    <lineage>
        <taxon>Archaea</taxon>
        <taxon>Methanobacteriati</taxon>
        <taxon>Methanobacteriota</taxon>
        <taxon>Stenosarchaea group</taxon>
        <taxon>Halobacteria</taxon>
        <taxon>Halobacteriales</taxon>
        <taxon>Halobacteriaceae</taxon>
    </lineage>
</organism>
<evidence type="ECO:0000313" key="4">
    <source>
        <dbReference type="Proteomes" id="UP000614609"/>
    </source>
</evidence>
<feature type="region of interest" description="Disordered" evidence="1">
    <location>
        <begin position="98"/>
        <end position="120"/>
    </location>
</feature>